<evidence type="ECO:0000313" key="2">
    <source>
        <dbReference type="EMBL" id="KAK9717885.1"/>
    </source>
</evidence>
<protein>
    <submittedName>
        <fullName evidence="2">Zinc-finger associated domain (Zf-AD)</fullName>
    </submittedName>
</protein>
<dbReference type="SUPFAM" id="SSF57716">
    <property type="entry name" value="Glucocorticoid receptor-like (DNA-binding domain)"/>
    <property type="match status" value="1"/>
</dbReference>
<keyword evidence="3" id="KW-1185">Reference proteome</keyword>
<sequence length="75" mass="8828">MDISNLNECTSLKVHKHDDLSSYICKNCVQQLTSAWRFRIMAIESDTKLHHSYSRDFVLWQLNQIPNYTILTVVN</sequence>
<evidence type="ECO:0000259" key="1">
    <source>
        <dbReference type="Pfam" id="PF07776"/>
    </source>
</evidence>
<dbReference type="AlphaFoldDB" id="A0AAW1KGV6"/>
<keyword evidence="2" id="KW-0863">Zinc-finger</keyword>
<reference evidence="2 3" key="1">
    <citation type="journal article" date="2024" name="BMC Genomics">
        <title>De novo assembly and annotation of Popillia japonica's genome with initial clues to its potential as an invasive pest.</title>
        <authorList>
            <person name="Cucini C."/>
            <person name="Boschi S."/>
            <person name="Funari R."/>
            <person name="Cardaioli E."/>
            <person name="Iannotti N."/>
            <person name="Marturano G."/>
            <person name="Paoli F."/>
            <person name="Bruttini M."/>
            <person name="Carapelli A."/>
            <person name="Frati F."/>
            <person name="Nardi F."/>
        </authorList>
    </citation>
    <scope>NUCLEOTIDE SEQUENCE [LARGE SCALE GENOMIC DNA]</scope>
    <source>
        <strain evidence="2">DMR45628</strain>
    </source>
</reference>
<dbReference type="GO" id="GO:0008270">
    <property type="term" value="F:zinc ion binding"/>
    <property type="evidence" value="ECO:0007669"/>
    <property type="project" value="UniProtKB-KW"/>
</dbReference>
<proteinExistence type="predicted"/>
<dbReference type="EMBL" id="JASPKY010000235">
    <property type="protein sequence ID" value="KAK9717885.1"/>
    <property type="molecule type" value="Genomic_DNA"/>
</dbReference>
<dbReference type="Pfam" id="PF07776">
    <property type="entry name" value="zf-AD"/>
    <property type="match status" value="1"/>
</dbReference>
<feature type="domain" description="ZAD" evidence="1">
    <location>
        <begin position="6"/>
        <end position="49"/>
    </location>
</feature>
<evidence type="ECO:0000313" key="3">
    <source>
        <dbReference type="Proteomes" id="UP001458880"/>
    </source>
</evidence>
<comment type="caution">
    <text evidence="2">The sequence shown here is derived from an EMBL/GenBank/DDBJ whole genome shotgun (WGS) entry which is preliminary data.</text>
</comment>
<dbReference type="InterPro" id="IPR012934">
    <property type="entry name" value="Znf_AD"/>
</dbReference>
<keyword evidence="2" id="KW-0479">Metal-binding</keyword>
<keyword evidence="2" id="KW-0862">Zinc</keyword>
<accession>A0AAW1KGV6</accession>
<gene>
    <name evidence="2" type="ORF">QE152_g23490</name>
</gene>
<organism evidence="2 3">
    <name type="scientific">Popillia japonica</name>
    <name type="common">Japanese beetle</name>
    <dbReference type="NCBI Taxonomy" id="7064"/>
    <lineage>
        <taxon>Eukaryota</taxon>
        <taxon>Metazoa</taxon>
        <taxon>Ecdysozoa</taxon>
        <taxon>Arthropoda</taxon>
        <taxon>Hexapoda</taxon>
        <taxon>Insecta</taxon>
        <taxon>Pterygota</taxon>
        <taxon>Neoptera</taxon>
        <taxon>Endopterygota</taxon>
        <taxon>Coleoptera</taxon>
        <taxon>Polyphaga</taxon>
        <taxon>Scarabaeiformia</taxon>
        <taxon>Scarabaeidae</taxon>
        <taxon>Rutelinae</taxon>
        <taxon>Popillia</taxon>
    </lineage>
</organism>
<dbReference type="GO" id="GO:0005634">
    <property type="term" value="C:nucleus"/>
    <property type="evidence" value="ECO:0007669"/>
    <property type="project" value="InterPro"/>
</dbReference>
<dbReference type="Proteomes" id="UP001458880">
    <property type="component" value="Unassembled WGS sequence"/>
</dbReference>
<dbReference type="Gene3D" id="3.40.1800.20">
    <property type="match status" value="1"/>
</dbReference>
<name>A0AAW1KGV6_POPJA</name>